<feature type="non-terminal residue" evidence="2">
    <location>
        <position position="1"/>
    </location>
</feature>
<dbReference type="EMBL" id="ML119143">
    <property type="protein sequence ID" value="RPB10438.1"/>
    <property type="molecule type" value="Genomic_DNA"/>
</dbReference>
<evidence type="ECO:0000313" key="2">
    <source>
        <dbReference type="EMBL" id="RPB10438.1"/>
    </source>
</evidence>
<feature type="repeat" description="PPR" evidence="1">
    <location>
        <begin position="259"/>
        <end position="293"/>
    </location>
</feature>
<organism evidence="2 3">
    <name type="scientific">Morchella conica CCBAS932</name>
    <dbReference type="NCBI Taxonomy" id="1392247"/>
    <lineage>
        <taxon>Eukaryota</taxon>
        <taxon>Fungi</taxon>
        <taxon>Dikarya</taxon>
        <taxon>Ascomycota</taxon>
        <taxon>Pezizomycotina</taxon>
        <taxon>Pezizomycetes</taxon>
        <taxon>Pezizales</taxon>
        <taxon>Morchellaceae</taxon>
        <taxon>Morchella</taxon>
    </lineage>
</organism>
<dbReference type="PROSITE" id="PS51375">
    <property type="entry name" value="PPR"/>
    <property type="match status" value="2"/>
</dbReference>
<dbReference type="Proteomes" id="UP000277580">
    <property type="component" value="Unassembled WGS sequence"/>
</dbReference>
<dbReference type="OrthoDB" id="185373at2759"/>
<sequence length="630" mass="72812">IKFRRKKKIYSPTAWAFDSSRLINQKRLNEVVNKWIDAKEKRADEKDVQKLGITLMKAFNRNRRSRGTPHIFNLMAATDPKSIDTACLNLCMEAYLLNNRPSKLIEVYRKYQGSVKPNYVTINIILRNFIAMGQLSEAENLLKVVMELRGPVTRHSFQLLMYGVRAITDSLPEMTRVFEWMKTTHLSPHSPIYNTMIKTALDCSQYDLAKKYADEMVEKGLGYNLETFVLFLSTQSKAGDWDAVAKTMQRMKDYNIKLTVKAFNTLLHSYARAADLPLVERFFESMLSFDIVPDRYSYNILIHASCRAKDEEAKHRWLKRMRSAGHLPDVVTFNILFHELRKTKTQPYVLRRIYNAVLDINPDLVNTMTKMMLLDSMFKDSLAYERRANLRRTSPRLDDDIFLPEIKEMESATNAGRPHDAICIFTDILAQGLKPTEFLTTSAVRAAFRLPPPEHDNVSRLLYIAHKRGARINDIVLSILSSESFHSSSPSSSPEQLNTVLQQLHASYSFMSSHCLPINHYIFVKTAWKLATSGDPHGAIFLMNKISTSQWGSKWNVVGLTTLLHAYTLIRDLKGMRWVVETMEAEQEMPDRLFMRYLRRAKEVSESQEDEAFISWLVVRCVKHREALKE</sequence>
<feature type="non-terminal residue" evidence="2">
    <location>
        <position position="630"/>
    </location>
</feature>
<dbReference type="InterPro" id="IPR002885">
    <property type="entry name" value="PPR_rpt"/>
</dbReference>
<dbReference type="Pfam" id="PF13812">
    <property type="entry name" value="PPR_3"/>
    <property type="match status" value="1"/>
</dbReference>
<evidence type="ECO:0008006" key="4">
    <source>
        <dbReference type="Google" id="ProtNLM"/>
    </source>
</evidence>
<feature type="repeat" description="PPR" evidence="1">
    <location>
        <begin position="294"/>
        <end position="328"/>
    </location>
</feature>
<dbReference type="InterPro" id="IPR011990">
    <property type="entry name" value="TPR-like_helical_dom_sf"/>
</dbReference>
<dbReference type="GO" id="GO:0003729">
    <property type="term" value="F:mRNA binding"/>
    <property type="evidence" value="ECO:0007669"/>
    <property type="project" value="TreeGrafter"/>
</dbReference>
<name>A0A3N4KM00_9PEZI</name>
<dbReference type="Gene3D" id="1.25.40.10">
    <property type="entry name" value="Tetratricopeptide repeat domain"/>
    <property type="match status" value="3"/>
</dbReference>
<dbReference type="STRING" id="1392247.A0A3N4KM00"/>
<accession>A0A3N4KM00</accession>
<proteinExistence type="predicted"/>
<dbReference type="PANTHER" id="PTHR47938:SF35">
    <property type="entry name" value="PENTATRICOPEPTIDE REPEAT-CONTAINING PROTEIN 4, MITOCHONDRIAL-RELATED"/>
    <property type="match status" value="1"/>
</dbReference>
<dbReference type="Pfam" id="PF13041">
    <property type="entry name" value="PPR_2"/>
    <property type="match status" value="1"/>
</dbReference>
<protein>
    <recommendedName>
        <fullName evidence="4">Pentacotripeptide-repeat region of PRORP domain-containing protein</fullName>
    </recommendedName>
</protein>
<dbReference type="AlphaFoldDB" id="A0A3N4KM00"/>
<dbReference type="InParanoid" id="A0A3N4KM00"/>
<dbReference type="PANTHER" id="PTHR47938">
    <property type="entry name" value="RESPIRATORY COMPLEX I CHAPERONE (CIA84), PUTATIVE (AFU_ORTHOLOGUE AFUA_2G06020)-RELATED"/>
    <property type="match status" value="1"/>
</dbReference>
<reference evidence="2 3" key="1">
    <citation type="journal article" date="2018" name="Nat. Ecol. Evol.">
        <title>Pezizomycetes genomes reveal the molecular basis of ectomycorrhizal truffle lifestyle.</title>
        <authorList>
            <person name="Murat C."/>
            <person name="Payen T."/>
            <person name="Noel B."/>
            <person name="Kuo A."/>
            <person name="Morin E."/>
            <person name="Chen J."/>
            <person name="Kohler A."/>
            <person name="Krizsan K."/>
            <person name="Balestrini R."/>
            <person name="Da Silva C."/>
            <person name="Montanini B."/>
            <person name="Hainaut M."/>
            <person name="Levati E."/>
            <person name="Barry K.W."/>
            <person name="Belfiori B."/>
            <person name="Cichocki N."/>
            <person name="Clum A."/>
            <person name="Dockter R.B."/>
            <person name="Fauchery L."/>
            <person name="Guy J."/>
            <person name="Iotti M."/>
            <person name="Le Tacon F."/>
            <person name="Lindquist E.A."/>
            <person name="Lipzen A."/>
            <person name="Malagnac F."/>
            <person name="Mello A."/>
            <person name="Molinier V."/>
            <person name="Miyauchi S."/>
            <person name="Poulain J."/>
            <person name="Riccioni C."/>
            <person name="Rubini A."/>
            <person name="Sitrit Y."/>
            <person name="Splivallo R."/>
            <person name="Traeger S."/>
            <person name="Wang M."/>
            <person name="Zifcakova L."/>
            <person name="Wipf D."/>
            <person name="Zambonelli A."/>
            <person name="Paolocci F."/>
            <person name="Nowrousian M."/>
            <person name="Ottonello S."/>
            <person name="Baldrian P."/>
            <person name="Spatafora J.W."/>
            <person name="Henrissat B."/>
            <person name="Nagy L.G."/>
            <person name="Aury J.M."/>
            <person name="Wincker P."/>
            <person name="Grigoriev I.V."/>
            <person name="Bonfante P."/>
            <person name="Martin F.M."/>
        </authorList>
    </citation>
    <scope>NUCLEOTIDE SEQUENCE [LARGE SCALE GENOMIC DNA]</scope>
    <source>
        <strain evidence="2 3">CCBAS932</strain>
    </source>
</reference>
<dbReference type="NCBIfam" id="TIGR00756">
    <property type="entry name" value="PPR"/>
    <property type="match status" value="2"/>
</dbReference>
<evidence type="ECO:0000256" key="1">
    <source>
        <dbReference type="PROSITE-ProRule" id="PRU00708"/>
    </source>
</evidence>
<keyword evidence="3" id="KW-1185">Reference proteome</keyword>
<evidence type="ECO:0000313" key="3">
    <source>
        <dbReference type="Proteomes" id="UP000277580"/>
    </source>
</evidence>
<gene>
    <name evidence="2" type="ORF">P167DRAFT_472795</name>
</gene>